<dbReference type="Pfam" id="PF00561">
    <property type="entry name" value="Abhydrolase_1"/>
    <property type="match status" value="1"/>
</dbReference>
<comment type="caution">
    <text evidence="5">The sequence shown here is derived from an EMBL/GenBank/DDBJ whole genome shotgun (WGS) entry which is preliminary data.</text>
</comment>
<comment type="similarity">
    <text evidence="1">Belongs to the peptidase S33 family.</text>
</comment>
<evidence type="ECO:0000313" key="6">
    <source>
        <dbReference type="Proteomes" id="UP000530670"/>
    </source>
</evidence>
<keyword evidence="2" id="KW-0378">Hydrolase</keyword>
<feature type="domain" description="Peptidase S33 tripeptidyl aminopeptidase-like C-terminal" evidence="4">
    <location>
        <begin position="434"/>
        <end position="528"/>
    </location>
</feature>
<accession>A0A8H5RIA0</accession>
<evidence type="ECO:0000256" key="1">
    <source>
        <dbReference type="ARBA" id="ARBA00010088"/>
    </source>
</evidence>
<keyword evidence="5" id="KW-0645">Protease</keyword>
<dbReference type="AlphaFoldDB" id="A0A8H5RIA0"/>
<dbReference type="SUPFAM" id="SSF53474">
    <property type="entry name" value="alpha/beta-Hydrolases"/>
    <property type="match status" value="1"/>
</dbReference>
<name>A0A8H5RIA0_9HYPO</name>
<evidence type="ECO:0000259" key="3">
    <source>
        <dbReference type="Pfam" id="PF00561"/>
    </source>
</evidence>
<dbReference type="PANTHER" id="PTHR43248">
    <property type="entry name" value="2-SUCCINYL-6-HYDROXY-2,4-CYCLOHEXADIENE-1-CARBOXYLATE SYNTHASE"/>
    <property type="match status" value="1"/>
</dbReference>
<dbReference type="EMBL" id="JAAQRI010000140">
    <property type="protein sequence ID" value="KAF5633659.1"/>
    <property type="molecule type" value="Genomic_DNA"/>
</dbReference>
<evidence type="ECO:0000259" key="4">
    <source>
        <dbReference type="Pfam" id="PF08386"/>
    </source>
</evidence>
<dbReference type="OrthoDB" id="425534at2759"/>
<gene>
    <name evidence="5" type="ORF">FTJAE_7084</name>
</gene>
<dbReference type="PANTHER" id="PTHR43248:SF30">
    <property type="entry name" value="AB HYDROLASE-1 DOMAIN-CONTAINING PROTEIN"/>
    <property type="match status" value="1"/>
</dbReference>
<sequence>MQPHQGDYITAHRALFFSARIIQAQSLVMALLKSLVLFGLLQFVNAAATKSSAGKISWGDCPTGVPPGVDCGKINVPLAYQSGNSTSAKGDDTVELVFTRLNHTGKGEKHGVLFYNTGGPGASGAVLVAGSPYVSAISFSDELRDAYDIIGLDPRGVGISSPVQCDPKVFNKRVKTFVTTDEEYDALFNYSRSVGESCANLTGPLINHLDTVHVAKDHEVVRKALGVEKFNLLGLSYGTLLGATYASLFPKSVGRMALDANVDHSQSEIATLLAEATAYETVLDQFFKWCDKNSTCALHGKNSSRVWDETLARADAKAIPAPGCNGTCRSDVTGEEIRYNAQELLTFVDVNLGSGTWATLGDAILQASKGNATLLSTSTPSGKVVNNPGGSPYSYLAIGCQDWLHKSKTSVDLRQKLISGVTFAPRTRGATQTYYYESTCIGWPAPLTNPQGPLADGIKDAPTILIVASVYDPETSLTWSEGVREQLTHRVSITRNGAGHTSHYLGGDTSKAIDRYLATGKLPRDGTVYRT</sequence>
<dbReference type="InterPro" id="IPR000073">
    <property type="entry name" value="AB_hydrolase_1"/>
</dbReference>
<dbReference type="Pfam" id="PF08386">
    <property type="entry name" value="Abhydrolase_4"/>
    <property type="match status" value="1"/>
</dbReference>
<keyword evidence="5" id="KW-0031">Aminopeptidase</keyword>
<proteinExistence type="inferred from homology"/>
<reference evidence="5 6" key="1">
    <citation type="submission" date="2020-05" db="EMBL/GenBank/DDBJ databases">
        <title>Identification and distribution of gene clusters putatively required for synthesis of sphingolipid metabolism inhibitors in phylogenetically diverse species of the filamentous fungus Fusarium.</title>
        <authorList>
            <person name="Kim H.-S."/>
            <person name="Busman M."/>
            <person name="Brown D.W."/>
            <person name="Divon H."/>
            <person name="Uhlig S."/>
            <person name="Proctor R.H."/>
        </authorList>
    </citation>
    <scope>NUCLEOTIDE SEQUENCE [LARGE SCALE GENOMIC DNA]</scope>
    <source>
        <strain evidence="5 6">NRRL 66243</strain>
    </source>
</reference>
<dbReference type="InterPro" id="IPR029058">
    <property type="entry name" value="AB_hydrolase_fold"/>
</dbReference>
<evidence type="ECO:0000256" key="2">
    <source>
        <dbReference type="ARBA" id="ARBA00022801"/>
    </source>
</evidence>
<dbReference type="InterPro" id="IPR013595">
    <property type="entry name" value="Pept_S33_TAP-like_C"/>
</dbReference>
<keyword evidence="6" id="KW-1185">Reference proteome</keyword>
<dbReference type="Gene3D" id="3.40.50.1820">
    <property type="entry name" value="alpha/beta hydrolase"/>
    <property type="match status" value="1"/>
</dbReference>
<organism evidence="5 6">
    <name type="scientific">Fusarium tjaetaba</name>
    <dbReference type="NCBI Taxonomy" id="1567544"/>
    <lineage>
        <taxon>Eukaryota</taxon>
        <taxon>Fungi</taxon>
        <taxon>Dikarya</taxon>
        <taxon>Ascomycota</taxon>
        <taxon>Pezizomycotina</taxon>
        <taxon>Sordariomycetes</taxon>
        <taxon>Hypocreomycetidae</taxon>
        <taxon>Hypocreales</taxon>
        <taxon>Nectriaceae</taxon>
        <taxon>Fusarium</taxon>
        <taxon>Fusarium fujikuroi species complex</taxon>
    </lineage>
</organism>
<dbReference type="RefSeq" id="XP_037205823.1">
    <property type="nucleotide sequence ID" value="XM_037353764.1"/>
</dbReference>
<dbReference type="Proteomes" id="UP000530670">
    <property type="component" value="Unassembled WGS sequence"/>
</dbReference>
<protein>
    <submittedName>
        <fullName evidence="5">Tripeptidyl aminopeptidase</fullName>
    </submittedName>
</protein>
<dbReference type="GO" id="GO:0004177">
    <property type="term" value="F:aminopeptidase activity"/>
    <property type="evidence" value="ECO:0007669"/>
    <property type="project" value="UniProtKB-KW"/>
</dbReference>
<dbReference type="GeneID" id="59306034"/>
<feature type="domain" description="AB hydrolase-1" evidence="3">
    <location>
        <begin position="131"/>
        <end position="312"/>
    </location>
</feature>
<evidence type="ECO:0000313" key="5">
    <source>
        <dbReference type="EMBL" id="KAF5633659.1"/>
    </source>
</evidence>
<dbReference type="InterPro" id="IPR051601">
    <property type="entry name" value="Serine_prot/Carboxylest_S33"/>
</dbReference>